<dbReference type="EMBL" id="JBEVCJ010000002">
    <property type="protein sequence ID" value="MET1254057.1"/>
    <property type="molecule type" value="Genomic_DNA"/>
</dbReference>
<proteinExistence type="predicted"/>
<dbReference type="Pfam" id="PF05728">
    <property type="entry name" value="UPF0227"/>
    <property type="match status" value="1"/>
</dbReference>
<dbReference type="RefSeq" id="WP_353873606.1">
    <property type="nucleotide sequence ID" value="NZ_JBEVCJ010000002.1"/>
</dbReference>
<comment type="caution">
    <text evidence="1">The sequence shown here is derived from an EMBL/GenBank/DDBJ whole genome shotgun (WGS) entry which is preliminary data.</text>
</comment>
<dbReference type="Gene3D" id="3.40.50.1820">
    <property type="entry name" value="alpha/beta hydrolase"/>
    <property type="match status" value="1"/>
</dbReference>
<evidence type="ECO:0000313" key="2">
    <source>
        <dbReference type="Proteomes" id="UP001548189"/>
    </source>
</evidence>
<dbReference type="InterPro" id="IPR008886">
    <property type="entry name" value="UPF0227/Esterase_YqiA"/>
</dbReference>
<gene>
    <name evidence="1" type="ORF">ABVT43_02850</name>
</gene>
<organism evidence="1 2">
    <name type="scientific">Aliikangiella maris</name>
    <dbReference type="NCBI Taxonomy" id="3162458"/>
    <lineage>
        <taxon>Bacteria</taxon>
        <taxon>Pseudomonadati</taxon>
        <taxon>Pseudomonadota</taxon>
        <taxon>Gammaproteobacteria</taxon>
        <taxon>Oceanospirillales</taxon>
        <taxon>Pleioneaceae</taxon>
        <taxon>Aliikangiella</taxon>
    </lineage>
</organism>
<keyword evidence="1" id="KW-0378">Hydrolase</keyword>
<accession>A0ABV2BQ42</accession>
<dbReference type="GO" id="GO:0016787">
    <property type="term" value="F:hydrolase activity"/>
    <property type="evidence" value="ECO:0007669"/>
    <property type="project" value="UniProtKB-KW"/>
</dbReference>
<dbReference type="Proteomes" id="UP001548189">
    <property type="component" value="Unassembled WGS sequence"/>
</dbReference>
<keyword evidence="2" id="KW-1185">Reference proteome</keyword>
<dbReference type="InterPro" id="IPR029058">
    <property type="entry name" value="AB_hydrolase_fold"/>
</dbReference>
<protein>
    <submittedName>
        <fullName evidence="1">YqiA/YcfP family alpha/beta fold hydrolase</fullName>
    </submittedName>
</protein>
<evidence type="ECO:0000313" key="1">
    <source>
        <dbReference type="EMBL" id="MET1254057.1"/>
    </source>
</evidence>
<sequence>MSGLVCFSHGKDSSPQATKINALSVVAQRHGWRTMSVDYRGIDSPEERVNKLKTQLSAPSKPLVLVGSSMGSYVSLVAAKSLNPVGLFLMAPAVNMPGYDLHGGPPENCRVQIFHGWHDDIVTVDRVLKFAQAHQIETLLLNDNHRLQSSLPQLEKFFAIFLDEIRQNIG</sequence>
<reference evidence="1 2" key="1">
    <citation type="submission" date="2024-06" db="EMBL/GenBank/DDBJ databases">
        <authorList>
            <person name="Li F."/>
        </authorList>
    </citation>
    <scope>NUCLEOTIDE SEQUENCE [LARGE SCALE GENOMIC DNA]</scope>
    <source>
        <strain evidence="1 2">GXAS 311</strain>
    </source>
</reference>
<name>A0ABV2BQ42_9GAMM</name>
<dbReference type="SUPFAM" id="SSF53474">
    <property type="entry name" value="alpha/beta-Hydrolases"/>
    <property type="match status" value="1"/>
</dbReference>